<comment type="caution">
    <text evidence="2">The sequence shown here is derived from an EMBL/GenBank/DDBJ whole genome shotgun (WGS) entry which is preliminary data.</text>
</comment>
<feature type="compositionally biased region" description="Basic and acidic residues" evidence="1">
    <location>
        <begin position="36"/>
        <end position="45"/>
    </location>
</feature>
<dbReference type="EMBL" id="JAJAQC010000045">
    <property type="protein sequence ID" value="MDA0566943.1"/>
    <property type="molecule type" value="Genomic_DNA"/>
</dbReference>
<dbReference type="AlphaFoldDB" id="A0A9X3NR99"/>
<evidence type="ECO:0000313" key="2">
    <source>
        <dbReference type="EMBL" id="MDA0566943.1"/>
    </source>
</evidence>
<sequence length="332" mass="35636">MTEGSGRMAEEAAEAAAARTSRAARPEGTVPGGGGKPEETRGAADAEAVELRCRGVAVASWRAGADVPPDLSPRPYLHPVRTLGGTVVTEVYPADHPHHLGVGVAVPDIDGTSFWGGTTFVRDRGPVLLDNHGRQEHRAWTRAGESRRTERVAWLNRTGAELCEEVRETAAVDLDARAWALCLRSRLRNTSGRELEVNSPATKGRPGAGYGGYFWRAPKEAEPPRCLGPEQEGETALHGSRSPWLALFGGSSPDTRWTLVFAAVGPERDPWFLRAREYPGVGAALVWDTPLRFAQDAEIDRHVVTVVADGHLSPSEEIPVLVARAEAAAAAD</sequence>
<reference evidence="2" key="1">
    <citation type="submission" date="2021-10" db="EMBL/GenBank/DDBJ databases">
        <title>Streptomonospora sp. nov., isolated from mangrove soil.</title>
        <authorList>
            <person name="Chen X."/>
            <person name="Ge X."/>
            <person name="Liu W."/>
        </authorList>
    </citation>
    <scope>NUCLEOTIDE SEQUENCE</scope>
    <source>
        <strain evidence="2">S1-112</strain>
    </source>
</reference>
<dbReference type="Proteomes" id="UP001140076">
    <property type="component" value="Unassembled WGS sequence"/>
</dbReference>
<feature type="compositionally biased region" description="Low complexity" evidence="1">
    <location>
        <begin position="14"/>
        <end position="27"/>
    </location>
</feature>
<protein>
    <submittedName>
        <fullName evidence="2">PmoA family protein</fullName>
    </submittedName>
</protein>
<dbReference type="RefSeq" id="WP_270074197.1">
    <property type="nucleotide sequence ID" value="NZ_JAJAQC010000045.1"/>
</dbReference>
<feature type="region of interest" description="Disordered" evidence="1">
    <location>
        <begin position="1"/>
        <end position="45"/>
    </location>
</feature>
<evidence type="ECO:0000313" key="3">
    <source>
        <dbReference type="Proteomes" id="UP001140076"/>
    </source>
</evidence>
<keyword evidence="3" id="KW-1185">Reference proteome</keyword>
<accession>A0A9X3NR99</accession>
<dbReference type="InterPro" id="IPR029475">
    <property type="entry name" value="DUF6807"/>
</dbReference>
<dbReference type="Pfam" id="PF14100">
    <property type="entry name" value="DUF6807"/>
    <property type="match status" value="1"/>
</dbReference>
<proteinExistence type="predicted"/>
<gene>
    <name evidence="2" type="ORF">LG943_21880</name>
</gene>
<evidence type="ECO:0000256" key="1">
    <source>
        <dbReference type="SAM" id="MobiDB-lite"/>
    </source>
</evidence>
<organism evidence="2 3">
    <name type="scientific">Streptomonospora mangrovi</name>
    <dbReference type="NCBI Taxonomy" id="2883123"/>
    <lineage>
        <taxon>Bacteria</taxon>
        <taxon>Bacillati</taxon>
        <taxon>Actinomycetota</taxon>
        <taxon>Actinomycetes</taxon>
        <taxon>Streptosporangiales</taxon>
        <taxon>Nocardiopsidaceae</taxon>
        <taxon>Streptomonospora</taxon>
    </lineage>
</organism>
<name>A0A9X3NR99_9ACTN</name>